<organism evidence="1 2">
    <name type="scientific">Prunus dulcis</name>
    <name type="common">Almond</name>
    <name type="synonym">Amygdalus dulcis</name>
    <dbReference type="NCBI Taxonomy" id="3755"/>
    <lineage>
        <taxon>Eukaryota</taxon>
        <taxon>Viridiplantae</taxon>
        <taxon>Streptophyta</taxon>
        <taxon>Embryophyta</taxon>
        <taxon>Tracheophyta</taxon>
        <taxon>Spermatophyta</taxon>
        <taxon>Magnoliopsida</taxon>
        <taxon>eudicotyledons</taxon>
        <taxon>Gunneridae</taxon>
        <taxon>Pentapetalae</taxon>
        <taxon>rosids</taxon>
        <taxon>fabids</taxon>
        <taxon>Rosales</taxon>
        <taxon>Rosaceae</taxon>
        <taxon>Amygdaloideae</taxon>
        <taxon>Amygdaleae</taxon>
        <taxon>Prunus</taxon>
    </lineage>
</organism>
<dbReference type="Proteomes" id="UP001054821">
    <property type="component" value="Chromosome 7"/>
</dbReference>
<name>A0AAD4YPM7_PRUDU</name>
<dbReference type="EMBL" id="JAJFAZ020000007">
    <property type="protein sequence ID" value="KAI5317827.1"/>
    <property type="molecule type" value="Genomic_DNA"/>
</dbReference>
<proteinExistence type="predicted"/>
<keyword evidence="2" id="KW-1185">Reference proteome</keyword>
<protein>
    <submittedName>
        <fullName evidence="1">Uncharacterized protein</fullName>
    </submittedName>
</protein>
<reference evidence="1 2" key="1">
    <citation type="journal article" date="2022" name="G3 (Bethesda)">
        <title>Whole-genome sequence and methylome profiling of the almond [Prunus dulcis (Mill.) D.A. Webb] cultivar 'Nonpareil'.</title>
        <authorList>
            <person name="D'Amico-Willman K.M."/>
            <person name="Ouma W.Z."/>
            <person name="Meulia T."/>
            <person name="Sideli G.M."/>
            <person name="Gradziel T.M."/>
            <person name="Fresnedo-Ramirez J."/>
        </authorList>
    </citation>
    <scope>NUCLEOTIDE SEQUENCE [LARGE SCALE GENOMIC DNA]</scope>
    <source>
        <strain evidence="1">Clone GOH B32 T37-40</strain>
    </source>
</reference>
<comment type="caution">
    <text evidence="1">The sequence shown here is derived from an EMBL/GenBank/DDBJ whole genome shotgun (WGS) entry which is preliminary data.</text>
</comment>
<evidence type="ECO:0000313" key="2">
    <source>
        <dbReference type="Proteomes" id="UP001054821"/>
    </source>
</evidence>
<dbReference type="AlphaFoldDB" id="A0AAD4YPM7"/>
<sequence>MGLVDIAAKLNKLKVPIDSTYLVHIELDSLPYKQMKSMYNTLKEDWTMDDLMLIDVLEENRTKADNIGGLVNWSLQRSMRIREVHAANKKVEK</sequence>
<accession>A0AAD4YPM7</accession>
<evidence type="ECO:0000313" key="1">
    <source>
        <dbReference type="EMBL" id="KAI5317827.1"/>
    </source>
</evidence>
<gene>
    <name evidence="1" type="ORF">L3X38_037534</name>
</gene>